<organism evidence="1">
    <name type="scientific">Spumella elongata</name>
    <dbReference type="NCBI Taxonomy" id="89044"/>
    <lineage>
        <taxon>Eukaryota</taxon>
        <taxon>Sar</taxon>
        <taxon>Stramenopiles</taxon>
        <taxon>Ochrophyta</taxon>
        <taxon>Chrysophyceae</taxon>
        <taxon>Chromulinales</taxon>
        <taxon>Chromulinaceae</taxon>
        <taxon>Spumella</taxon>
    </lineage>
</organism>
<name>A0A7S3MFD2_9STRA</name>
<accession>A0A7S3MFD2</accession>
<proteinExistence type="predicted"/>
<sequence>MPAMLSPKKLKQRGMAVAQGVYEQAPRMMVPRQMYGGVPQNMQGQMFSGPHPGYQEMTFAQHRGMNMGHDLHHLGHHLGHGLQDGVQNLQQMQQDALSQAFDVGQMERAIRVIIGAFALAVGLAWEKAFHASLEVVVESVEVLASHYVYAQIAIAAVNSIIIMPPWLKFIVPNAKKTSKQHQELIMLAERQN</sequence>
<evidence type="ECO:0000313" key="1">
    <source>
        <dbReference type="EMBL" id="CAE0296993.1"/>
    </source>
</evidence>
<dbReference type="EMBL" id="HBIC01050558">
    <property type="protein sequence ID" value="CAE0296993.1"/>
    <property type="molecule type" value="Transcribed_RNA"/>
</dbReference>
<reference evidence="1" key="1">
    <citation type="submission" date="2021-01" db="EMBL/GenBank/DDBJ databases">
        <authorList>
            <person name="Corre E."/>
            <person name="Pelletier E."/>
            <person name="Niang G."/>
            <person name="Scheremetjew M."/>
            <person name="Finn R."/>
            <person name="Kale V."/>
            <person name="Holt S."/>
            <person name="Cochrane G."/>
            <person name="Meng A."/>
            <person name="Brown T."/>
            <person name="Cohen L."/>
        </authorList>
    </citation>
    <scope>NUCLEOTIDE SEQUENCE</scope>
    <source>
        <strain evidence="1">CCAP 955/1</strain>
    </source>
</reference>
<gene>
    <name evidence="1" type="ORF">SELO1098_LOCUS25847</name>
</gene>
<dbReference type="AlphaFoldDB" id="A0A7S3MFD2"/>
<protein>
    <submittedName>
        <fullName evidence="1">Uncharacterized protein</fullName>
    </submittedName>
</protein>